<keyword evidence="7" id="KW-0732">Signal</keyword>
<evidence type="ECO:0000256" key="5">
    <source>
        <dbReference type="ARBA" id="ARBA00023180"/>
    </source>
</evidence>
<evidence type="ECO:0000256" key="2">
    <source>
        <dbReference type="ARBA" id="ARBA00022692"/>
    </source>
</evidence>
<dbReference type="InterPro" id="IPR011162">
    <property type="entry name" value="MHC_I/II-like_Ag-recog"/>
</dbReference>
<name>A0A8C7SWJ6_ONCMY</name>
<evidence type="ECO:0000256" key="7">
    <source>
        <dbReference type="SAM" id="SignalP"/>
    </source>
</evidence>
<dbReference type="GO" id="GO:0019882">
    <property type="term" value="P:antigen processing and presentation"/>
    <property type="evidence" value="ECO:0007669"/>
    <property type="project" value="InterPro"/>
</dbReference>
<dbReference type="PANTHER" id="PTHR19944">
    <property type="entry name" value="MHC CLASS II-RELATED"/>
    <property type="match status" value="1"/>
</dbReference>
<dbReference type="GeneTree" id="ENSGT00950000183127"/>
<reference evidence="9" key="3">
    <citation type="submission" date="2025-09" db="UniProtKB">
        <authorList>
            <consortium name="Ensembl"/>
        </authorList>
    </citation>
    <scope>IDENTIFICATION</scope>
</reference>
<keyword evidence="10" id="KW-1185">Reference proteome</keyword>
<dbReference type="Pfam" id="PF07654">
    <property type="entry name" value="C1-set"/>
    <property type="match status" value="1"/>
</dbReference>
<evidence type="ECO:0000313" key="10">
    <source>
        <dbReference type="Proteomes" id="UP000694395"/>
    </source>
</evidence>
<dbReference type="InterPro" id="IPR036179">
    <property type="entry name" value="Ig-like_dom_sf"/>
</dbReference>
<keyword evidence="2 6" id="KW-0812">Transmembrane</keyword>
<organism evidence="9 10">
    <name type="scientific">Oncorhynchus mykiss</name>
    <name type="common">Rainbow trout</name>
    <name type="synonym">Salmo gairdneri</name>
    <dbReference type="NCBI Taxonomy" id="8022"/>
    <lineage>
        <taxon>Eukaryota</taxon>
        <taxon>Metazoa</taxon>
        <taxon>Chordata</taxon>
        <taxon>Craniata</taxon>
        <taxon>Vertebrata</taxon>
        <taxon>Euteleostomi</taxon>
        <taxon>Actinopterygii</taxon>
        <taxon>Neopterygii</taxon>
        <taxon>Teleostei</taxon>
        <taxon>Protacanthopterygii</taxon>
        <taxon>Salmoniformes</taxon>
        <taxon>Salmonidae</taxon>
        <taxon>Salmoninae</taxon>
        <taxon>Oncorhynchus</taxon>
    </lineage>
</organism>
<reference evidence="9" key="1">
    <citation type="submission" date="2020-07" db="EMBL/GenBank/DDBJ databases">
        <title>A long reads based de novo assembly of the rainbow trout Arlee double haploid line genome.</title>
        <authorList>
            <person name="Gao G."/>
            <person name="Palti Y."/>
        </authorList>
    </citation>
    <scope>NUCLEOTIDE SEQUENCE [LARGE SCALE GENOMIC DNA]</scope>
</reference>
<keyword evidence="5" id="KW-0325">Glycoprotein</keyword>
<comment type="subcellular location">
    <subcellularLocation>
        <location evidence="1">Membrane</location>
        <topology evidence="1">Single-pass type I membrane protein</topology>
    </subcellularLocation>
</comment>
<evidence type="ECO:0000256" key="4">
    <source>
        <dbReference type="ARBA" id="ARBA00023157"/>
    </source>
</evidence>
<reference evidence="9" key="2">
    <citation type="submission" date="2025-08" db="UniProtKB">
        <authorList>
            <consortium name="Ensembl"/>
        </authorList>
    </citation>
    <scope>IDENTIFICATION</scope>
</reference>
<dbReference type="GO" id="GO:0042613">
    <property type="term" value="C:MHC class II protein complex"/>
    <property type="evidence" value="ECO:0007669"/>
    <property type="project" value="InterPro"/>
</dbReference>
<keyword evidence="3 6" id="KW-1133">Transmembrane helix</keyword>
<dbReference type="GO" id="GO:0006955">
    <property type="term" value="P:immune response"/>
    <property type="evidence" value="ECO:0007669"/>
    <property type="project" value="InterPro"/>
</dbReference>
<dbReference type="InterPro" id="IPR013783">
    <property type="entry name" value="Ig-like_fold"/>
</dbReference>
<dbReference type="InterPro" id="IPR000353">
    <property type="entry name" value="MHC_II_b_N"/>
</dbReference>
<keyword evidence="4" id="KW-1015">Disulfide bond</keyword>
<dbReference type="SUPFAM" id="SSF48726">
    <property type="entry name" value="Immunoglobulin"/>
    <property type="match status" value="1"/>
</dbReference>
<accession>A0A8C7SWJ6</accession>
<dbReference type="Proteomes" id="UP000694395">
    <property type="component" value="Chromosome 17"/>
</dbReference>
<dbReference type="InterPro" id="IPR014745">
    <property type="entry name" value="MHC_II_a/b_N"/>
</dbReference>
<evidence type="ECO:0000313" key="9">
    <source>
        <dbReference type="Ensembl" id="ENSOMYP00000074513.2"/>
    </source>
</evidence>
<evidence type="ECO:0000256" key="3">
    <source>
        <dbReference type="ARBA" id="ARBA00022989"/>
    </source>
</evidence>
<dbReference type="SMART" id="SM00407">
    <property type="entry name" value="IGc1"/>
    <property type="match status" value="1"/>
</dbReference>
<protein>
    <recommendedName>
        <fullName evidence="8">Ig-like domain-containing protein</fullName>
    </recommendedName>
</protein>
<dbReference type="SUPFAM" id="SSF54452">
    <property type="entry name" value="MHC antigen-recognition domain"/>
    <property type="match status" value="1"/>
</dbReference>
<dbReference type="SMART" id="SM00921">
    <property type="entry name" value="MHC_II_beta"/>
    <property type="match status" value="1"/>
</dbReference>
<dbReference type="PANTHER" id="PTHR19944:SF99">
    <property type="entry name" value="HLA CLASS II HISTOCOMPATIBILITY ANTIGEN, DRB1 BETA CHAIN"/>
    <property type="match status" value="1"/>
</dbReference>
<sequence length="297" mass="33607">MMACLQSYLFVVMFSFFTPTDGHFITILDLCYYRGEDPHDVEYIWRAISDMVKVMEYNSTLNRLTGYTPIGIHTAEQFNANPVVLASFQTPLHSFCKHYGALAYEAGVNNNVEPSVHLRSMTAHGDRHPSMLTCSAYKFYPKQIRVTWLRNGQEVTSNMTSSEELANGDWHYQIHSYLEYTPTPGEKISCMVEHASFTEPKILHWDMSLPESERSKIAIGASGLVLGVVFAAAGLLYYNRRKTTGGDGEDKMFYCQIPRIHSNVLFYRVSHSSTAPLEQIRVKCLAHGHVGFQLGVL</sequence>
<feature type="chain" id="PRO_5035473612" description="Ig-like domain-containing protein" evidence="7">
    <location>
        <begin position="23"/>
        <end position="297"/>
    </location>
</feature>
<evidence type="ECO:0000259" key="8">
    <source>
        <dbReference type="PROSITE" id="PS50835"/>
    </source>
</evidence>
<dbReference type="InterPro" id="IPR050160">
    <property type="entry name" value="MHC/Immunoglobulin"/>
</dbReference>
<dbReference type="Ensembl" id="ENSOMYT00000081125.2">
    <property type="protein sequence ID" value="ENSOMYP00000074513.2"/>
    <property type="gene ID" value="ENSOMYG00000033152.2"/>
</dbReference>
<dbReference type="InterPro" id="IPR007110">
    <property type="entry name" value="Ig-like_dom"/>
</dbReference>
<dbReference type="InterPro" id="IPR003597">
    <property type="entry name" value="Ig_C1-set"/>
</dbReference>
<evidence type="ECO:0000256" key="6">
    <source>
        <dbReference type="SAM" id="Phobius"/>
    </source>
</evidence>
<feature type="transmembrane region" description="Helical" evidence="6">
    <location>
        <begin position="217"/>
        <end position="238"/>
    </location>
</feature>
<keyword evidence="6" id="KW-0472">Membrane</keyword>
<feature type="signal peptide" evidence="7">
    <location>
        <begin position="1"/>
        <end position="22"/>
    </location>
</feature>
<dbReference type="AlphaFoldDB" id="A0A8C7SWJ6"/>
<feature type="domain" description="Ig-like" evidence="8">
    <location>
        <begin position="114"/>
        <end position="204"/>
    </location>
</feature>
<gene>
    <name evidence="9" type="primary">LOC110485516</name>
</gene>
<proteinExistence type="predicted"/>
<dbReference type="PROSITE" id="PS50835">
    <property type="entry name" value="IG_LIKE"/>
    <property type="match status" value="1"/>
</dbReference>
<dbReference type="Gene3D" id="3.10.320.10">
    <property type="entry name" value="Class II Histocompatibility Antigen, M Beta Chain, Chain B, domain 1"/>
    <property type="match status" value="1"/>
</dbReference>
<dbReference type="Gene3D" id="2.60.40.10">
    <property type="entry name" value="Immunoglobulins"/>
    <property type="match status" value="1"/>
</dbReference>
<evidence type="ECO:0000256" key="1">
    <source>
        <dbReference type="ARBA" id="ARBA00004479"/>
    </source>
</evidence>